<dbReference type="Pfam" id="PF13641">
    <property type="entry name" value="Glyco_tranf_2_3"/>
    <property type="match status" value="1"/>
</dbReference>
<evidence type="ECO:0000256" key="3">
    <source>
        <dbReference type="ARBA" id="ARBA00022676"/>
    </source>
</evidence>
<evidence type="ECO:0000259" key="7">
    <source>
        <dbReference type="Pfam" id="PF19320"/>
    </source>
</evidence>
<evidence type="ECO:0000259" key="6">
    <source>
        <dbReference type="Pfam" id="PF17994"/>
    </source>
</evidence>
<dbReference type="PANTHER" id="PTHR43179:SF12">
    <property type="entry name" value="GALACTOFURANOSYLTRANSFERASE GLFT2"/>
    <property type="match status" value="1"/>
</dbReference>
<dbReference type="GO" id="GO:0016757">
    <property type="term" value="F:glycosyltransferase activity"/>
    <property type="evidence" value="ECO:0007669"/>
    <property type="project" value="UniProtKB-KW"/>
</dbReference>
<feature type="region of interest" description="Disordered" evidence="5">
    <location>
        <begin position="543"/>
        <end position="569"/>
    </location>
</feature>
<gene>
    <name evidence="8" type="ORF">ACFPK8_01125</name>
</gene>
<evidence type="ECO:0000256" key="4">
    <source>
        <dbReference type="ARBA" id="ARBA00022679"/>
    </source>
</evidence>
<dbReference type="Proteomes" id="UP001595937">
    <property type="component" value="Unassembled WGS sequence"/>
</dbReference>
<dbReference type="RefSeq" id="WP_193117409.1">
    <property type="nucleotide sequence ID" value="NZ_BAAAIR010000007.1"/>
</dbReference>
<evidence type="ECO:0000256" key="5">
    <source>
        <dbReference type="SAM" id="MobiDB-lite"/>
    </source>
</evidence>
<feature type="compositionally biased region" description="Basic and acidic residues" evidence="5">
    <location>
        <begin position="687"/>
        <end position="698"/>
    </location>
</feature>
<reference evidence="9" key="1">
    <citation type="journal article" date="2019" name="Int. J. Syst. Evol. Microbiol.">
        <title>The Global Catalogue of Microorganisms (GCM) 10K type strain sequencing project: providing services to taxonomists for standard genome sequencing and annotation.</title>
        <authorList>
            <consortium name="The Broad Institute Genomics Platform"/>
            <consortium name="The Broad Institute Genome Sequencing Center for Infectious Disease"/>
            <person name="Wu L."/>
            <person name="Ma J."/>
        </authorList>
    </citation>
    <scope>NUCLEOTIDE SEQUENCE [LARGE SCALE GENOMIC DNA]</scope>
    <source>
        <strain evidence="9">CGMCC 1.16455</strain>
    </source>
</reference>
<comment type="caution">
    <text evidence="8">The sequence shown here is derived from an EMBL/GenBank/DDBJ whole genome shotgun (WGS) entry which is preliminary data.</text>
</comment>
<dbReference type="InterPro" id="IPR029044">
    <property type="entry name" value="Nucleotide-diphossugar_trans"/>
</dbReference>
<feature type="region of interest" description="Disordered" evidence="5">
    <location>
        <begin position="1"/>
        <end position="25"/>
    </location>
</feature>
<dbReference type="GeneID" id="303295981"/>
<feature type="compositionally biased region" description="Basic and acidic residues" evidence="5">
    <location>
        <begin position="543"/>
        <end position="559"/>
    </location>
</feature>
<keyword evidence="4 8" id="KW-0808">Transferase</keyword>
<dbReference type="InterPro" id="IPR040492">
    <property type="entry name" value="GlfT2_N"/>
</dbReference>
<comment type="pathway">
    <text evidence="1">Cell wall biogenesis; cell wall polysaccharide biosynthesis.</text>
</comment>
<dbReference type="PANTHER" id="PTHR43179">
    <property type="entry name" value="RHAMNOSYLTRANSFERASE WBBL"/>
    <property type="match status" value="1"/>
</dbReference>
<keyword evidence="3 8" id="KW-0328">Glycosyltransferase</keyword>
<protein>
    <submittedName>
        <fullName evidence="8">Glycosyltransferase</fullName>
        <ecNumber evidence="8">2.4.-.-</ecNumber>
    </submittedName>
</protein>
<evidence type="ECO:0000256" key="1">
    <source>
        <dbReference type="ARBA" id="ARBA00004776"/>
    </source>
</evidence>
<dbReference type="SUPFAM" id="SSF53448">
    <property type="entry name" value="Nucleotide-diphospho-sugar transferases"/>
    <property type="match status" value="1"/>
</dbReference>
<feature type="domain" description="Galactofuranosyltransferase-2 C-terminal" evidence="7">
    <location>
        <begin position="484"/>
        <end position="680"/>
    </location>
</feature>
<evidence type="ECO:0000313" key="8">
    <source>
        <dbReference type="EMBL" id="MFC5296106.1"/>
    </source>
</evidence>
<feature type="compositionally biased region" description="Polar residues" evidence="5">
    <location>
        <begin position="1"/>
        <end position="19"/>
    </location>
</feature>
<dbReference type="Pfam" id="PF17994">
    <property type="entry name" value="Glft2_N"/>
    <property type="match status" value="1"/>
</dbReference>
<feature type="region of interest" description="Disordered" evidence="5">
    <location>
        <begin position="682"/>
        <end position="709"/>
    </location>
</feature>
<name>A0ABW0FC50_9MICO</name>
<comment type="similarity">
    <text evidence="2">Belongs to the glycosyltransferase 2 family.</text>
</comment>
<accession>A0ABW0FC50</accession>
<evidence type="ECO:0000313" key="9">
    <source>
        <dbReference type="Proteomes" id="UP001595937"/>
    </source>
</evidence>
<dbReference type="EC" id="2.4.-.-" evidence="8"/>
<keyword evidence="9" id="KW-1185">Reference proteome</keyword>
<feature type="domain" description="Galactofuranosyltransferase GlfT2 N-terminal" evidence="6">
    <location>
        <begin position="91"/>
        <end position="204"/>
    </location>
</feature>
<organism evidence="8 9">
    <name type="scientific">Brachybacterium tyrofermentans</name>
    <dbReference type="NCBI Taxonomy" id="47848"/>
    <lineage>
        <taxon>Bacteria</taxon>
        <taxon>Bacillati</taxon>
        <taxon>Actinomycetota</taxon>
        <taxon>Actinomycetes</taxon>
        <taxon>Micrococcales</taxon>
        <taxon>Dermabacteraceae</taxon>
        <taxon>Brachybacterium</taxon>
    </lineage>
</organism>
<dbReference type="EMBL" id="JBHSLN010000004">
    <property type="protein sequence ID" value="MFC5296106.1"/>
    <property type="molecule type" value="Genomic_DNA"/>
</dbReference>
<dbReference type="Pfam" id="PF19320">
    <property type="entry name" value="GlfT2_domain3"/>
    <property type="match status" value="1"/>
</dbReference>
<proteinExistence type="inferred from homology"/>
<sequence>MNANAPTLTPSAQDSTAEDSTPERAPQRLLQRLILPYEASPDIVPLYIEAEDARSGATGGAFGLGEAPANEATADAGAAARGAVQAPVDVSELSDRHSVRIPARSMRSFGTYFNAFPASYWRRWTPVRSVRLTIRTAGRGHLIIMRSTARGTLQRQESRTVTAGRSEQVFDLPLTAFGDGGWYWFDAFAGGQDLTILGAEWTADADLARTEGTFSIGMTTMNKVPYCLDNIRTVAEDPALRELLDVMYVVDQGSDRLRDHPEQLAPLQELLGEQLQIIEQGNIGGSGGFSRGMYEAATTGTSTYVVNCDDDIVLESESLIRMATFADFATKPTIVGAHMFDLNNRSVLHTFGEVVDPWRIQPSLANPGASMGHDFAQEPLRSTPWLHRRADVDYNGWWSCLIPTETVRAVGLSLPVFIKWDDAEYGLRAKKAGYPTVSLPGAGVWHMSWVDKDDLVGWQAYFHERNRIITALLHSPYARGGRVIKESQFLDIKHLISMQYFTEAGRLLAQRDVLDGPEALHPSIGTKLPEIRAMAAQFDDATSKKDQDHFPSVHLDKPPRKGKPFTEPTPLKLPAWTGKVLAKQLVKTPTSRSEEHPQAAIAHLDAKWWRLSAYDSALVSNAEGTQVSWYKRDPRRVRAMLGAAVRTHLDLHRRWPELQRSYQQAAQHITSFAEWEKTFAANPAPVREQDRAAQDHGPEAASSTGSAPA</sequence>
<evidence type="ECO:0000256" key="2">
    <source>
        <dbReference type="ARBA" id="ARBA00006739"/>
    </source>
</evidence>
<dbReference type="Gene3D" id="3.90.550.60">
    <property type="match status" value="1"/>
</dbReference>
<dbReference type="InterPro" id="IPR045699">
    <property type="entry name" value="GlfT2_C"/>
</dbReference>